<dbReference type="Proteomes" id="UP000250235">
    <property type="component" value="Unassembled WGS sequence"/>
</dbReference>
<evidence type="ECO:0000313" key="3">
    <source>
        <dbReference type="Proteomes" id="UP000250235"/>
    </source>
</evidence>
<gene>
    <name evidence="2" type="ORF">F511_26553</name>
</gene>
<feature type="region of interest" description="Disordered" evidence="1">
    <location>
        <begin position="1"/>
        <end position="38"/>
    </location>
</feature>
<reference evidence="2 3" key="1">
    <citation type="journal article" date="2015" name="Proc. Natl. Acad. Sci. U.S.A.">
        <title>The resurrection genome of Boea hygrometrica: A blueprint for survival of dehydration.</title>
        <authorList>
            <person name="Xiao L."/>
            <person name="Yang G."/>
            <person name="Zhang L."/>
            <person name="Yang X."/>
            <person name="Zhao S."/>
            <person name="Ji Z."/>
            <person name="Zhou Q."/>
            <person name="Hu M."/>
            <person name="Wang Y."/>
            <person name="Chen M."/>
            <person name="Xu Y."/>
            <person name="Jin H."/>
            <person name="Xiao X."/>
            <person name="Hu G."/>
            <person name="Bao F."/>
            <person name="Hu Y."/>
            <person name="Wan P."/>
            <person name="Li L."/>
            <person name="Deng X."/>
            <person name="Kuang T."/>
            <person name="Xiang C."/>
            <person name="Zhu J.K."/>
            <person name="Oliver M.J."/>
            <person name="He Y."/>
        </authorList>
    </citation>
    <scope>NUCLEOTIDE SEQUENCE [LARGE SCALE GENOMIC DNA]</scope>
    <source>
        <strain evidence="3">cv. XS01</strain>
    </source>
</reference>
<accession>A0A2Z7CJN6</accession>
<feature type="compositionally biased region" description="Low complexity" evidence="1">
    <location>
        <begin position="29"/>
        <end position="38"/>
    </location>
</feature>
<feature type="compositionally biased region" description="Polar residues" evidence="1">
    <location>
        <begin position="173"/>
        <end position="183"/>
    </location>
</feature>
<dbReference type="EMBL" id="KQ996450">
    <property type="protein sequence ID" value="KZV44996.1"/>
    <property type="molecule type" value="Genomic_DNA"/>
</dbReference>
<keyword evidence="3" id="KW-1185">Reference proteome</keyword>
<evidence type="ECO:0000313" key="2">
    <source>
        <dbReference type="EMBL" id="KZV44996.1"/>
    </source>
</evidence>
<organism evidence="2 3">
    <name type="scientific">Dorcoceras hygrometricum</name>
    <dbReference type="NCBI Taxonomy" id="472368"/>
    <lineage>
        <taxon>Eukaryota</taxon>
        <taxon>Viridiplantae</taxon>
        <taxon>Streptophyta</taxon>
        <taxon>Embryophyta</taxon>
        <taxon>Tracheophyta</taxon>
        <taxon>Spermatophyta</taxon>
        <taxon>Magnoliopsida</taxon>
        <taxon>eudicotyledons</taxon>
        <taxon>Gunneridae</taxon>
        <taxon>Pentapetalae</taxon>
        <taxon>asterids</taxon>
        <taxon>lamiids</taxon>
        <taxon>Lamiales</taxon>
        <taxon>Gesneriaceae</taxon>
        <taxon>Didymocarpoideae</taxon>
        <taxon>Trichosporeae</taxon>
        <taxon>Loxocarpinae</taxon>
        <taxon>Dorcoceras</taxon>
    </lineage>
</organism>
<feature type="region of interest" description="Disordered" evidence="1">
    <location>
        <begin position="154"/>
        <end position="197"/>
    </location>
</feature>
<proteinExistence type="predicted"/>
<evidence type="ECO:0000256" key="1">
    <source>
        <dbReference type="SAM" id="MobiDB-lite"/>
    </source>
</evidence>
<dbReference type="AlphaFoldDB" id="A0A2Z7CJN6"/>
<protein>
    <submittedName>
        <fullName evidence="2">Uncharacterized protein</fullName>
    </submittedName>
</protein>
<name>A0A2Z7CJN6_9LAMI</name>
<sequence>MPGNTPDGGRTAATDATYRPPCEKAANSRPPRAGRAYYPPETCTRMLMDFARTETPLHDGRNKPGEGRRMVAERRREVGGRFASVEARVMNNDTMIQLAVGPQPLRLRNHDFGLIQRIMVKRLATSPHDPLDSIGFPRMRASGESSTTKHRILHASGSHPIPPPNDPNLRSEPCSSSTSLPKLETTRNAHPETQTSRITNELLCTKTQQLRTSSPTLIQVFKWVAIERATHNEPSATKITQIIGGERGNLRKICSGEQ</sequence>